<accession>A0A2A6BSF3</accession>
<dbReference type="PROSITE" id="PS00036">
    <property type="entry name" value="BZIP_BASIC"/>
    <property type="match status" value="1"/>
</dbReference>
<gene>
    <name evidence="1" type="primary">WBGene00103053</name>
</gene>
<reference evidence="1" key="2">
    <citation type="submission" date="2022-06" db="UniProtKB">
        <authorList>
            <consortium name="EnsemblMetazoa"/>
        </authorList>
    </citation>
    <scope>IDENTIFICATION</scope>
    <source>
        <strain evidence="1">PS312</strain>
    </source>
</reference>
<evidence type="ECO:0000313" key="2">
    <source>
        <dbReference type="Proteomes" id="UP000005239"/>
    </source>
</evidence>
<proteinExistence type="predicted"/>
<dbReference type="InterPro" id="IPR004827">
    <property type="entry name" value="bZIP"/>
</dbReference>
<protein>
    <submittedName>
        <fullName evidence="1">BZIP domain-containing protein</fullName>
    </submittedName>
</protein>
<dbReference type="SUPFAM" id="SSF57959">
    <property type="entry name" value="Leucine zipper domain"/>
    <property type="match status" value="1"/>
</dbReference>
<organism evidence="1 2">
    <name type="scientific">Pristionchus pacificus</name>
    <name type="common">Parasitic nematode worm</name>
    <dbReference type="NCBI Taxonomy" id="54126"/>
    <lineage>
        <taxon>Eukaryota</taxon>
        <taxon>Metazoa</taxon>
        <taxon>Ecdysozoa</taxon>
        <taxon>Nematoda</taxon>
        <taxon>Chromadorea</taxon>
        <taxon>Rhabditida</taxon>
        <taxon>Rhabditina</taxon>
        <taxon>Diplogasteromorpha</taxon>
        <taxon>Diplogasteroidea</taxon>
        <taxon>Neodiplogasteridae</taxon>
        <taxon>Pristionchus</taxon>
    </lineage>
</organism>
<keyword evidence="2" id="KW-1185">Reference proteome</keyword>
<dbReference type="InterPro" id="IPR046347">
    <property type="entry name" value="bZIP_sf"/>
</dbReference>
<reference evidence="2" key="1">
    <citation type="journal article" date="2008" name="Nat. Genet.">
        <title>The Pristionchus pacificus genome provides a unique perspective on nematode lifestyle and parasitism.</title>
        <authorList>
            <person name="Dieterich C."/>
            <person name="Clifton S.W."/>
            <person name="Schuster L.N."/>
            <person name="Chinwalla A."/>
            <person name="Delehaunty K."/>
            <person name="Dinkelacker I."/>
            <person name="Fulton L."/>
            <person name="Fulton R."/>
            <person name="Godfrey J."/>
            <person name="Minx P."/>
            <person name="Mitreva M."/>
            <person name="Roeseler W."/>
            <person name="Tian H."/>
            <person name="Witte H."/>
            <person name="Yang S.P."/>
            <person name="Wilson R.K."/>
            <person name="Sommer R.J."/>
        </authorList>
    </citation>
    <scope>NUCLEOTIDE SEQUENCE [LARGE SCALE GENOMIC DNA]</scope>
    <source>
        <strain evidence="2">PS312</strain>
    </source>
</reference>
<dbReference type="GO" id="GO:0003700">
    <property type="term" value="F:DNA-binding transcription factor activity"/>
    <property type="evidence" value="ECO:0007669"/>
    <property type="project" value="InterPro"/>
</dbReference>
<sequence>MLAPCTVLLILQVLLASAKTRLKEECRYRPSVVCDGVRQKMSRKDCEAGYSFVYCVKSGVFNDGIEEWQLSETVESFHHYIDEPRCIVIGDREIRVVLPNNDYEQISDPISVCEREMAAREPNKAKPRAKRFHFVAQPTTTAPVPDNSTTHDAIASSDLEEHFGLSYLTVQNVMFINAMAIFVFIIVIAIRRSRNNEKIPFYYDDIPAKSECDGAVYTPCNNFDWHLSVVKFDINMARGIREKSPCDAKEREKYYARRAKNNESARKHRDRTREKAEGYDKLKELCEKLKADLEQKTRRIEELEKEVSF</sequence>
<dbReference type="AlphaFoldDB" id="A0A2A6BSF3"/>
<evidence type="ECO:0000313" key="1">
    <source>
        <dbReference type="EnsemblMetazoa" id="PPA13499.1"/>
    </source>
</evidence>
<dbReference type="Proteomes" id="UP000005239">
    <property type="component" value="Unassembled WGS sequence"/>
</dbReference>
<name>A0A2A6BSF3_PRIPA</name>
<dbReference type="EnsemblMetazoa" id="PPA13499.1">
    <property type="protein sequence ID" value="PPA13499.1"/>
    <property type="gene ID" value="WBGene00103053"/>
</dbReference>
<dbReference type="Gene3D" id="1.20.5.170">
    <property type="match status" value="1"/>
</dbReference>
<accession>A0A8R1YEV2</accession>